<dbReference type="PANTHER" id="PTHR11353">
    <property type="entry name" value="CHAPERONIN"/>
    <property type="match status" value="1"/>
</dbReference>
<dbReference type="GO" id="GO:0005524">
    <property type="term" value="F:ATP binding"/>
    <property type="evidence" value="ECO:0007669"/>
    <property type="project" value="UniProtKB-KW"/>
</dbReference>
<dbReference type="Gene3D" id="3.50.7.10">
    <property type="entry name" value="GroEL"/>
    <property type="match status" value="1"/>
</dbReference>
<dbReference type="FunFam" id="1.10.560.10:FF:000017">
    <property type="entry name" value="T-complex protein 1 subunit eta"/>
    <property type="match status" value="1"/>
</dbReference>
<dbReference type="InterPro" id="IPR027410">
    <property type="entry name" value="TCP-1-like_intermed_sf"/>
</dbReference>
<keyword evidence="3" id="KW-0547">Nucleotide-binding</keyword>
<dbReference type="InterPro" id="IPR027409">
    <property type="entry name" value="GroEL-like_apical_dom_sf"/>
</dbReference>
<dbReference type="InterPro" id="IPR027413">
    <property type="entry name" value="GROEL-like_equatorial_sf"/>
</dbReference>
<dbReference type="Gene3D" id="3.30.260.10">
    <property type="entry name" value="TCP-1-like chaperonin intermediate domain"/>
    <property type="match status" value="1"/>
</dbReference>
<dbReference type="SUPFAM" id="SSF48592">
    <property type="entry name" value="GroEL equatorial domain-like"/>
    <property type="match status" value="1"/>
</dbReference>
<accession>X6MWR6</accession>
<evidence type="ECO:0000313" key="7">
    <source>
        <dbReference type="EMBL" id="ETO18279.1"/>
    </source>
</evidence>
<keyword evidence="4" id="KW-0067">ATP-binding</keyword>
<comment type="subunit">
    <text evidence="2">Heterooligomeric complex of about 850 to 900 kDa that forms two stacked rings, 12 to 16 nm in diameter.</text>
</comment>
<dbReference type="SUPFAM" id="SSF52029">
    <property type="entry name" value="GroEL apical domain-like"/>
    <property type="match status" value="1"/>
</dbReference>
<evidence type="ECO:0000256" key="1">
    <source>
        <dbReference type="ARBA" id="ARBA00008020"/>
    </source>
</evidence>
<dbReference type="GO" id="GO:0005832">
    <property type="term" value="C:chaperonin-containing T-complex"/>
    <property type="evidence" value="ECO:0007669"/>
    <property type="project" value="UniProtKB-ARBA"/>
</dbReference>
<keyword evidence="5" id="KW-0143">Chaperone</keyword>
<dbReference type="AlphaFoldDB" id="X6MWR6"/>
<protein>
    <submittedName>
        <fullName evidence="7">Uncharacterized protein</fullName>
    </submittedName>
</protein>
<evidence type="ECO:0000313" key="8">
    <source>
        <dbReference type="Proteomes" id="UP000023152"/>
    </source>
</evidence>
<dbReference type="Gene3D" id="1.10.560.10">
    <property type="entry name" value="GroEL-like equatorial domain"/>
    <property type="match status" value="1"/>
</dbReference>
<dbReference type="OrthoDB" id="1935484at2759"/>
<evidence type="ECO:0000256" key="3">
    <source>
        <dbReference type="ARBA" id="ARBA00022741"/>
    </source>
</evidence>
<keyword evidence="8" id="KW-1185">Reference proteome</keyword>
<dbReference type="Pfam" id="PF00118">
    <property type="entry name" value="Cpn60_TCP1"/>
    <property type="match status" value="2"/>
</dbReference>
<dbReference type="InterPro" id="IPR002423">
    <property type="entry name" value="Cpn60/GroEL/TCP-1"/>
</dbReference>
<reference evidence="7 8" key="1">
    <citation type="journal article" date="2013" name="Curr. Biol.">
        <title>The Genome of the Foraminiferan Reticulomyxa filosa.</title>
        <authorList>
            <person name="Glockner G."/>
            <person name="Hulsmann N."/>
            <person name="Schleicher M."/>
            <person name="Noegel A.A."/>
            <person name="Eichinger L."/>
            <person name="Gallinger C."/>
            <person name="Pawlowski J."/>
            <person name="Sierra R."/>
            <person name="Euteneuer U."/>
            <person name="Pillet L."/>
            <person name="Moustafa A."/>
            <person name="Platzer M."/>
            <person name="Groth M."/>
            <person name="Szafranski K."/>
            <person name="Schliwa M."/>
        </authorList>
    </citation>
    <scope>NUCLEOTIDE SEQUENCE [LARGE SCALE GENOMIC DNA]</scope>
</reference>
<name>X6MWR6_RETFI</name>
<sequence length="276" mass="30278">MENNLCKLDVIVKSGAKVVLSRMAIGDLATQYFADRNIFCAGRVSMADLKRVSAACGGAVQTSLGDLSKDVLGTCGLFEERQVGNERYNYFTECEHAKSATIILRGGAEQFIEETHRSLWDALMVVKRCDPHNNNNNNCFFATLQMLAFKCVQHSQIVGGAGAIEMELSRYLRDVSKQVKDKSQLIMASYAKALEVIPRQLAQNAGLDATDIVNNLRYLHAHGNRWAGVNIENGGTVDAVQSFIWEPVLNKKTALAAATEAACTILGIDETIKFKI</sequence>
<dbReference type="SUPFAM" id="SSF54849">
    <property type="entry name" value="GroEL-intermediate domain like"/>
    <property type="match status" value="1"/>
</dbReference>
<evidence type="ECO:0000256" key="6">
    <source>
        <dbReference type="ARBA" id="ARBA00024677"/>
    </source>
</evidence>
<evidence type="ECO:0000256" key="4">
    <source>
        <dbReference type="ARBA" id="ARBA00022840"/>
    </source>
</evidence>
<organism evidence="7 8">
    <name type="scientific">Reticulomyxa filosa</name>
    <dbReference type="NCBI Taxonomy" id="46433"/>
    <lineage>
        <taxon>Eukaryota</taxon>
        <taxon>Sar</taxon>
        <taxon>Rhizaria</taxon>
        <taxon>Retaria</taxon>
        <taxon>Foraminifera</taxon>
        <taxon>Monothalamids</taxon>
        <taxon>Reticulomyxidae</taxon>
        <taxon>Reticulomyxa</taxon>
    </lineage>
</organism>
<evidence type="ECO:0000256" key="2">
    <source>
        <dbReference type="ARBA" id="ARBA00011531"/>
    </source>
</evidence>
<comment type="caution">
    <text evidence="7">The sequence shown here is derived from an EMBL/GenBank/DDBJ whole genome shotgun (WGS) entry which is preliminary data.</text>
</comment>
<dbReference type="GO" id="GO:0140662">
    <property type="term" value="F:ATP-dependent protein folding chaperone"/>
    <property type="evidence" value="ECO:0007669"/>
    <property type="project" value="InterPro"/>
</dbReference>
<dbReference type="EMBL" id="ASPP01015213">
    <property type="protein sequence ID" value="ETO18279.1"/>
    <property type="molecule type" value="Genomic_DNA"/>
</dbReference>
<comment type="function">
    <text evidence="6">Molecular chaperone; assists the folding of proteins upon ATP hydrolysis. Known to play a role, in vitro, in the folding of actin and tubulin.</text>
</comment>
<dbReference type="InterPro" id="IPR017998">
    <property type="entry name" value="Chaperone_TCP-1"/>
</dbReference>
<gene>
    <name evidence="7" type="ORF">RFI_18998</name>
</gene>
<dbReference type="Proteomes" id="UP000023152">
    <property type="component" value="Unassembled WGS sequence"/>
</dbReference>
<evidence type="ECO:0000256" key="5">
    <source>
        <dbReference type="ARBA" id="ARBA00023186"/>
    </source>
</evidence>
<comment type="similarity">
    <text evidence="1">Belongs to the TCP-1 chaperonin family.</text>
</comment>
<proteinExistence type="inferred from homology"/>